<keyword evidence="6" id="KW-1185">Reference proteome</keyword>
<evidence type="ECO:0000259" key="4">
    <source>
        <dbReference type="PROSITE" id="PS50106"/>
    </source>
</evidence>
<evidence type="ECO:0000256" key="2">
    <source>
        <dbReference type="ARBA" id="ARBA00022490"/>
    </source>
</evidence>
<dbReference type="PROSITE" id="PS50106">
    <property type="entry name" value="PDZ"/>
    <property type="match status" value="1"/>
</dbReference>
<dbReference type="GO" id="GO:0005737">
    <property type="term" value="C:cytoplasm"/>
    <property type="evidence" value="ECO:0007669"/>
    <property type="project" value="UniProtKB-SubCell"/>
</dbReference>
<reference evidence="5" key="1">
    <citation type="submission" date="2021-02" db="EMBL/GenBank/DDBJ databases">
        <authorList>
            <person name="Nowell W R."/>
        </authorList>
    </citation>
    <scope>NUCLEOTIDE SEQUENCE</scope>
    <source>
        <strain evidence="5">Ploen Becks lab</strain>
    </source>
</reference>
<dbReference type="InterPro" id="IPR001478">
    <property type="entry name" value="PDZ"/>
</dbReference>
<dbReference type="EMBL" id="CAJNOC010000027">
    <property type="protein sequence ID" value="CAF0707852.1"/>
    <property type="molecule type" value="Genomic_DNA"/>
</dbReference>
<evidence type="ECO:0000256" key="3">
    <source>
        <dbReference type="SAM" id="MobiDB-lite"/>
    </source>
</evidence>
<evidence type="ECO:0000256" key="1">
    <source>
        <dbReference type="ARBA" id="ARBA00004496"/>
    </source>
</evidence>
<organism evidence="5 6">
    <name type="scientific">Brachionus calyciflorus</name>
    <dbReference type="NCBI Taxonomy" id="104777"/>
    <lineage>
        <taxon>Eukaryota</taxon>
        <taxon>Metazoa</taxon>
        <taxon>Spiralia</taxon>
        <taxon>Gnathifera</taxon>
        <taxon>Rotifera</taxon>
        <taxon>Eurotatoria</taxon>
        <taxon>Monogononta</taxon>
        <taxon>Pseudotrocha</taxon>
        <taxon>Ploima</taxon>
        <taxon>Brachionidae</taxon>
        <taxon>Brachionus</taxon>
    </lineage>
</organism>
<dbReference type="PANTHER" id="PTHR15963:SF5">
    <property type="entry name" value="SHORT SPINDLE 6, ISOFORM A"/>
    <property type="match status" value="1"/>
</dbReference>
<feature type="compositionally biased region" description="Polar residues" evidence="3">
    <location>
        <begin position="454"/>
        <end position="464"/>
    </location>
</feature>
<comment type="subcellular location">
    <subcellularLocation>
        <location evidence="1">Cytoplasm</location>
    </subcellularLocation>
</comment>
<evidence type="ECO:0000313" key="5">
    <source>
        <dbReference type="EMBL" id="CAF0707852.1"/>
    </source>
</evidence>
<dbReference type="OrthoDB" id="10041077at2759"/>
<proteinExistence type="predicted"/>
<evidence type="ECO:0000313" key="6">
    <source>
        <dbReference type="Proteomes" id="UP000663879"/>
    </source>
</evidence>
<keyword evidence="2" id="KW-0963">Cytoplasm</keyword>
<dbReference type="PANTHER" id="PTHR15963">
    <property type="entry name" value="GENERAL RECEPTOR FOR PHOSPHOINOSITIDES 1-ASSOCIATED SCAFFOLD PROTEIN-RELATED"/>
    <property type="match status" value="1"/>
</dbReference>
<feature type="region of interest" description="Disordered" evidence="3">
    <location>
        <begin position="439"/>
        <end position="466"/>
    </location>
</feature>
<dbReference type="SUPFAM" id="SSF50156">
    <property type="entry name" value="PDZ domain-like"/>
    <property type="match status" value="1"/>
</dbReference>
<dbReference type="InterPro" id="IPR036034">
    <property type="entry name" value="PDZ_sf"/>
</dbReference>
<feature type="compositionally biased region" description="Low complexity" evidence="3">
    <location>
        <begin position="443"/>
        <end position="453"/>
    </location>
</feature>
<dbReference type="Proteomes" id="UP000663879">
    <property type="component" value="Unassembled WGS sequence"/>
</dbReference>
<accession>A0A813LWV0</accession>
<comment type="caution">
    <text evidence="5">The sequence shown here is derived from an EMBL/GenBank/DDBJ whole genome shotgun (WGS) entry which is preliminary data.</text>
</comment>
<dbReference type="InterPro" id="IPR052122">
    <property type="entry name" value="Intracell_Traff_Signaling_Reg"/>
</dbReference>
<sequence>MEKHASLINSIPMGAKVQDLNESTKQIKQVYNLVKDEANDKEPNSIRSPIKASRINQSFESSLILMHRFFKEQKIYSDPNDNFKRRTVVLVRAPKKSSSSSNLKFKNNLSDSSLTKYNSNSSSGEFGFNLQTYGLLNSITKETEYICFVNNVQAKSPAKRAGLNNGDVLLAIDGIQIDQFKSFIDITKHVKGKNELRLVVMAENVCKKIQYQQRIEQIKNILIEKKLELERICNQEELIYKKYGITHINIPSPIINPKNGFSTPNINSMSASSSSGSSSASANLVISPVNETPFMSPNLSTSGIVTESSINTSTSVSNSSSFSTNSSLTNSKNMIIIKNSTPNENFSNFKNPILMTSPLGILNDSNTNGGFVRSSSGNNSFIKVIKPQEQNPKQKSLAKKYLQQTSRLVRSASSSSLNLLNNFKMNSINESVKSPKMAIKDATTTSSSTDDSSNYSVLISSSAPPNKRLSVDSQNDSFINRIVKVNNENSNFNKKKSLFNKLNNSAHNFDYSFNKANSLARREKDFRNNSLTLSSKNSLFNILTNKPKIPRTNNEYASIKNTINEPNNFVQIRSKSLTSPTTDFINTENAIARIKSNGGVLLNDSYLDSSELFNNSEYSSMGDRSSLPMQTIDYSNEDYVVTRL</sequence>
<dbReference type="InterPro" id="IPR041489">
    <property type="entry name" value="PDZ_6"/>
</dbReference>
<dbReference type="Pfam" id="PF17820">
    <property type="entry name" value="PDZ_6"/>
    <property type="match status" value="1"/>
</dbReference>
<dbReference type="AlphaFoldDB" id="A0A813LWV0"/>
<name>A0A813LWV0_9BILA</name>
<dbReference type="SMART" id="SM00228">
    <property type="entry name" value="PDZ"/>
    <property type="match status" value="1"/>
</dbReference>
<protein>
    <recommendedName>
        <fullName evidence="4">PDZ domain-containing protein</fullName>
    </recommendedName>
</protein>
<gene>
    <name evidence="5" type="ORF">OXX778_LOCUS537</name>
</gene>
<dbReference type="Gene3D" id="2.30.42.10">
    <property type="match status" value="1"/>
</dbReference>
<feature type="domain" description="PDZ" evidence="4">
    <location>
        <begin position="111"/>
        <end position="177"/>
    </location>
</feature>